<accession>A3SMB7</accession>
<dbReference type="AlphaFoldDB" id="A3SMB7"/>
<dbReference type="Proteomes" id="UP000005954">
    <property type="component" value="Unassembled WGS sequence"/>
</dbReference>
<dbReference type="EMBL" id="AALY01000002">
    <property type="protein sequence ID" value="EAP75607.1"/>
    <property type="molecule type" value="Genomic_DNA"/>
</dbReference>
<evidence type="ECO:0000256" key="2">
    <source>
        <dbReference type="ARBA" id="ARBA00022692"/>
    </source>
</evidence>
<gene>
    <name evidence="6" type="ORF">ISM_12115</name>
</gene>
<evidence type="ECO:0000313" key="7">
    <source>
        <dbReference type="Proteomes" id="UP000005954"/>
    </source>
</evidence>
<feature type="transmembrane region" description="Helical" evidence="5">
    <location>
        <begin position="43"/>
        <end position="61"/>
    </location>
</feature>
<evidence type="ECO:0000256" key="4">
    <source>
        <dbReference type="ARBA" id="ARBA00023136"/>
    </source>
</evidence>
<name>A3SMB7_ROSNI</name>
<evidence type="ECO:0000256" key="5">
    <source>
        <dbReference type="SAM" id="Phobius"/>
    </source>
</evidence>
<proteinExistence type="predicted"/>
<evidence type="ECO:0000313" key="6">
    <source>
        <dbReference type="EMBL" id="EAP75607.1"/>
    </source>
</evidence>
<dbReference type="Pfam" id="PF04228">
    <property type="entry name" value="Zn_peptidase"/>
    <property type="match status" value="1"/>
</dbReference>
<dbReference type="eggNOG" id="COG2321">
    <property type="taxonomic scope" value="Bacteria"/>
</dbReference>
<comment type="caution">
    <text evidence="6">The sequence shown here is derived from an EMBL/GenBank/DDBJ whole genome shotgun (WGS) entry which is preliminary data.</text>
</comment>
<evidence type="ECO:0000256" key="1">
    <source>
        <dbReference type="ARBA" id="ARBA00004167"/>
    </source>
</evidence>
<dbReference type="PANTHER" id="PTHR30168">
    <property type="entry name" value="PUTATIVE MEMBRANE PROTEIN YPFJ"/>
    <property type="match status" value="1"/>
</dbReference>
<dbReference type="HOGENOM" id="CLU_059329_0_0_5"/>
<dbReference type="InterPro" id="IPR007343">
    <property type="entry name" value="Uncharacterised_pept_Zn_put"/>
</dbReference>
<keyword evidence="3 5" id="KW-1133">Transmembrane helix</keyword>
<dbReference type="GO" id="GO:0016020">
    <property type="term" value="C:membrane"/>
    <property type="evidence" value="ECO:0007669"/>
    <property type="project" value="UniProtKB-SubCell"/>
</dbReference>
<reference evidence="6 7" key="1">
    <citation type="submission" date="2005-12" db="EMBL/GenBank/DDBJ databases">
        <authorList>
            <person name="Moran M.A."/>
            <person name="Ferriera S."/>
            <person name="Johnson J."/>
            <person name="Kravitz S."/>
            <person name="Halpern A."/>
            <person name="Remington K."/>
            <person name="Beeson K."/>
            <person name="Tran B."/>
            <person name="Rogers Y.-H."/>
            <person name="Friedman R."/>
            <person name="Venter J.C."/>
        </authorList>
    </citation>
    <scope>NUCLEOTIDE SEQUENCE [LARGE SCALE GENOMIC DNA]</scope>
    <source>
        <strain evidence="7">ATCC BAA-591 / DSM 15170 / ISM</strain>
    </source>
</reference>
<sequence length="298" mass="31775">MGPRGRIVTAYLCQTLGGHMRLRNIRGSRNIEDRRRSGGGAEAGIGGVGLLVVLAIGYFAGIDVTPLLQGQDPYAQGQSGRAPTAEEERAAEFTSKVLATTEEVWADLFREQLGQEYRPPVLVLYSGVTQSPCGGASGATGPFYCPADRKAYLDTAFFATLAQRLGAGGDFAAAYVIAHEVAHHVQNELGILGQVNEARQASGEARANALTVRLELQADCLSGVWAQAVGGLLEPGDIDEALNAARMIGDDHLQRSAGRVPQPHTFTHGTSEQRSGWFTKGYRSGRMQACDTFGADRL</sequence>
<dbReference type="PANTHER" id="PTHR30168:SF0">
    <property type="entry name" value="INNER MEMBRANE PROTEIN"/>
    <property type="match status" value="1"/>
</dbReference>
<evidence type="ECO:0000256" key="3">
    <source>
        <dbReference type="ARBA" id="ARBA00022989"/>
    </source>
</evidence>
<organism evidence="6 7">
    <name type="scientific">Roseovarius nubinhibens (strain ATCC BAA-591 / DSM 15170 / ISM)</name>
    <dbReference type="NCBI Taxonomy" id="89187"/>
    <lineage>
        <taxon>Bacteria</taxon>
        <taxon>Pseudomonadati</taxon>
        <taxon>Pseudomonadota</taxon>
        <taxon>Alphaproteobacteria</taxon>
        <taxon>Rhodobacterales</taxon>
        <taxon>Roseobacteraceae</taxon>
        <taxon>Roseovarius</taxon>
    </lineage>
</organism>
<protein>
    <submittedName>
        <fullName evidence="6">Zinc metallopeptidase, putative</fullName>
    </submittedName>
</protein>
<comment type="subcellular location">
    <subcellularLocation>
        <location evidence="1">Membrane</location>
        <topology evidence="1">Single-pass membrane protein</topology>
    </subcellularLocation>
</comment>
<dbReference type="STRING" id="89187.ISM_12115"/>
<keyword evidence="4 5" id="KW-0472">Membrane</keyword>
<keyword evidence="7" id="KW-1185">Reference proteome</keyword>
<keyword evidence="2 5" id="KW-0812">Transmembrane</keyword>